<comment type="caution">
    <text evidence="2">The sequence shown here is derived from an EMBL/GenBank/DDBJ whole genome shotgun (WGS) entry which is preliminary data.</text>
</comment>
<keyword evidence="3" id="KW-1185">Reference proteome</keyword>
<dbReference type="RefSeq" id="WP_204890841.1">
    <property type="nucleotide sequence ID" value="NZ_JBHUFW010000004.1"/>
</dbReference>
<gene>
    <name evidence="2" type="ORF">ACFSDB_04170</name>
</gene>
<name>A0ABW4QEU1_9BACL</name>
<accession>A0ABW4QEU1</accession>
<dbReference type="PROSITE" id="PS50164">
    <property type="entry name" value="GIY_YIG"/>
    <property type="match status" value="1"/>
</dbReference>
<dbReference type="EMBL" id="JBHUFW010000004">
    <property type="protein sequence ID" value="MFD1862110.1"/>
    <property type="molecule type" value="Genomic_DNA"/>
</dbReference>
<dbReference type="InterPro" id="IPR035901">
    <property type="entry name" value="GIY-YIG_endonuc_sf"/>
</dbReference>
<dbReference type="CDD" id="cd00719">
    <property type="entry name" value="GIY-YIG_SF"/>
    <property type="match status" value="1"/>
</dbReference>
<dbReference type="Gene3D" id="3.40.1440.10">
    <property type="entry name" value="GIY-YIG endonuclease"/>
    <property type="match status" value="1"/>
</dbReference>
<proteinExistence type="predicted"/>
<organism evidence="2 3">
    <name type="scientific">Planococcus chinensis</name>
    <dbReference type="NCBI Taxonomy" id="272917"/>
    <lineage>
        <taxon>Bacteria</taxon>
        <taxon>Bacillati</taxon>
        <taxon>Bacillota</taxon>
        <taxon>Bacilli</taxon>
        <taxon>Bacillales</taxon>
        <taxon>Caryophanaceae</taxon>
        <taxon>Planococcus</taxon>
    </lineage>
</organism>
<evidence type="ECO:0000259" key="1">
    <source>
        <dbReference type="PROSITE" id="PS50164"/>
    </source>
</evidence>
<evidence type="ECO:0000313" key="3">
    <source>
        <dbReference type="Proteomes" id="UP001597273"/>
    </source>
</evidence>
<protein>
    <submittedName>
        <fullName evidence="2">GIY-YIG nuclease family protein</fullName>
    </submittedName>
</protein>
<dbReference type="SUPFAM" id="SSF82771">
    <property type="entry name" value="GIY-YIG endonuclease"/>
    <property type="match status" value="1"/>
</dbReference>
<dbReference type="InterPro" id="IPR000305">
    <property type="entry name" value="GIY-YIG_endonuc"/>
</dbReference>
<feature type="domain" description="GIY-YIG" evidence="1">
    <location>
        <begin position="48"/>
        <end position="129"/>
    </location>
</feature>
<evidence type="ECO:0000313" key="2">
    <source>
        <dbReference type="EMBL" id="MFD1862110.1"/>
    </source>
</evidence>
<dbReference type="Proteomes" id="UP001597273">
    <property type="component" value="Unassembled WGS sequence"/>
</dbReference>
<reference evidence="3" key="1">
    <citation type="journal article" date="2019" name="Int. J. Syst. Evol. Microbiol.">
        <title>The Global Catalogue of Microorganisms (GCM) 10K type strain sequencing project: providing services to taxonomists for standard genome sequencing and annotation.</title>
        <authorList>
            <consortium name="The Broad Institute Genomics Platform"/>
            <consortium name="The Broad Institute Genome Sequencing Center for Infectious Disease"/>
            <person name="Wu L."/>
            <person name="Ma J."/>
        </authorList>
    </citation>
    <scope>NUCLEOTIDE SEQUENCE [LARGE SCALE GENOMIC DNA]</scope>
    <source>
        <strain evidence="3">CGMCC 1.15475</strain>
    </source>
</reference>
<sequence>MKEKINELLKKENYAFDKEKWKSIKNVPFLYSAETAQYLNKLKKHMGMAKGIYIFCDSDEKILYIGKGAPIYNRIRRHFAKLKKTGEEPAKTSEIPQSISIHWVEIEGPETREVVEHMLCYTLSPAYKKWYTS</sequence>
<dbReference type="Pfam" id="PF01541">
    <property type="entry name" value="GIY-YIG"/>
    <property type="match status" value="1"/>
</dbReference>